<sequence>MTVLAIDPGFGRCGVAVLEGDGARATLLYSACVETGPKNTFPERLLTVATEVTRLIEVYTPETMSIEEIYFTNNAKTAINVAEIRGMLIYLATSRKIPLVEFNPLAVKIAITGYGRATKEQVTKMVKKLVAIPNKKMLDDEYDAIALGLTALAHARHTQSRKL</sequence>
<comment type="similarity">
    <text evidence="1 13">Belongs to the RuvC family.</text>
</comment>
<reference evidence="15 16" key="1">
    <citation type="journal article" date="2016" name="Nat. Commun.">
        <title>Thousands of microbial genomes shed light on interconnected biogeochemical processes in an aquifer system.</title>
        <authorList>
            <person name="Anantharaman K."/>
            <person name="Brown C.T."/>
            <person name="Hug L.A."/>
            <person name="Sharon I."/>
            <person name="Castelle C.J."/>
            <person name="Probst A.J."/>
            <person name="Thomas B.C."/>
            <person name="Singh A."/>
            <person name="Wilkins M.J."/>
            <person name="Karaoz U."/>
            <person name="Brodie E.L."/>
            <person name="Williams K.H."/>
            <person name="Hubbard S.S."/>
            <person name="Banfield J.F."/>
        </authorList>
    </citation>
    <scope>NUCLEOTIDE SEQUENCE [LARGE SCALE GENOMIC DNA]</scope>
</reference>
<evidence type="ECO:0000256" key="2">
    <source>
        <dbReference type="ARBA" id="ARBA00022490"/>
    </source>
</evidence>
<evidence type="ECO:0000256" key="7">
    <source>
        <dbReference type="ARBA" id="ARBA00022801"/>
    </source>
</evidence>
<dbReference type="EMBL" id="MHLI01000001">
    <property type="protein sequence ID" value="OGZ06495.1"/>
    <property type="molecule type" value="Genomic_DNA"/>
</dbReference>
<evidence type="ECO:0000313" key="15">
    <source>
        <dbReference type="EMBL" id="OGZ06495.1"/>
    </source>
</evidence>
<dbReference type="GO" id="GO:0003677">
    <property type="term" value="F:DNA binding"/>
    <property type="evidence" value="ECO:0007669"/>
    <property type="project" value="UniProtKB-KW"/>
</dbReference>
<comment type="catalytic activity">
    <reaction evidence="12 13">
        <text>Endonucleolytic cleavage at a junction such as a reciprocal single-stranded crossover between two homologous DNA duplexes (Holliday junction).</text>
        <dbReference type="EC" id="3.1.21.10"/>
    </reaction>
</comment>
<keyword evidence="5 13" id="KW-0255">Endonuclease</keyword>
<dbReference type="InterPro" id="IPR002176">
    <property type="entry name" value="X-over_junc_endoDNase_RuvC"/>
</dbReference>
<comment type="cofactor">
    <cofactor evidence="13">
        <name>Mg(2+)</name>
        <dbReference type="ChEBI" id="CHEBI:18420"/>
    </cofactor>
    <text evidence="13">Binds 2 Mg(2+) ion per subunit.</text>
</comment>
<evidence type="ECO:0000256" key="1">
    <source>
        <dbReference type="ARBA" id="ARBA00009518"/>
    </source>
</evidence>
<protein>
    <recommendedName>
        <fullName evidence="13 14">Crossover junction endodeoxyribonuclease RuvC</fullName>
        <ecNumber evidence="13 14">3.1.21.10</ecNumber>
    </recommendedName>
    <alternativeName>
        <fullName evidence="13">Holliday junction nuclease RuvC</fullName>
    </alternativeName>
    <alternativeName>
        <fullName evidence="13">Holliday junction resolvase RuvC</fullName>
    </alternativeName>
</protein>
<dbReference type="Gene3D" id="3.30.420.10">
    <property type="entry name" value="Ribonuclease H-like superfamily/Ribonuclease H"/>
    <property type="match status" value="1"/>
</dbReference>
<dbReference type="GO" id="GO:0048476">
    <property type="term" value="C:Holliday junction resolvase complex"/>
    <property type="evidence" value="ECO:0007669"/>
    <property type="project" value="UniProtKB-UniRule"/>
</dbReference>
<feature type="binding site" evidence="13">
    <location>
        <position position="67"/>
    </location>
    <ligand>
        <name>Mg(2+)</name>
        <dbReference type="ChEBI" id="CHEBI:18420"/>
        <label>2</label>
    </ligand>
</feature>
<keyword evidence="4 13" id="KW-0479">Metal-binding</keyword>
<keyword evidence="9 13" id="KW-0238">DNA-binding</keyword>
<keyword evidence="3 13" id="KW-0540">Nuclease</keyword>
<dbReference type="CDD" id="cd16962">
    <property type="entry name" value="RuvC"/>
    <property type="match status" value="1"/>
</dbReference>
<name>A0A1G2CYN9_9BACT</name>
<feature type="active site" evidence="13">
    <location>
        <position position="140"/>
    </location>
</feature>
<evidence type="ECO:0000313" key="16">
    <source>
        <dbReference type="Proteomes" id="UP000177122"/>
    </source>
</evidence>
<dbReference type="HAMAP" id="MF_00034">
    <property type="entry name" value="RuvC"/>
    <property type="match status" value="1"/>
</dbReference>
<comment type="function">
    <text evidence="13">The RuvA-RuvB-RuvC complex processes Holliday junction (HJ) DNA during genetic recombination and DNA repair. Endonuclease that resolves HJ intermediates. Cleaves cruciform DNA by making single-stranded nicks across the HJ at symmetrical positions within the homologous arms, yielding a 5'-phosphate and a 3'-hydroxyl group; requires a central core of homology in the junction. The consensus cleavage sequence is 5'-(A/T)TT(C/G)-3'. Cleavage occurs on the 3'-side of the TT dinucleotide at the point of strand exchange. HJ branch migration catalyzed by RuvA-RuvB allows RuvC to scan DNA until it finds its consensus sequence, where it cleaves and resolves the cruciform DNA.</text>
</comment>
<dbReference type="PANTHER" id="PTHR30194">
    <property type="entry name" value="CROSSOVER JUNCTION ENDODEOXYRIBONUCLEASE RUVC"/>
    <property type="match status" value="1"/>
</dbReference>
<dbReference type="GO" id="GO:0006310">
    <property type="term" value="P:DNA recombination"/>
    <property type="evidence" value="ECO:0007669"/>
    <property type="project" value="UniProtKB-UniRule"/>
</dbReference>
<evidence type="ECO:0000256" key="3">
    <source>
        <dbReference type="ARBA" id="ARBA00022722"/>
    </source>
</evidence>
<keyword evidence="10 13" id="KW-0233">DNA recombination</keyword>
<dbReference type="NCBIfam" id="TIGR00228">
    <property type="entry name" value="ruvC"/>
    <property type="match status" value="1"/>
</dbReference>
<evidence type="ECO:0000256" key="4">
    <source>
        <dbReference type="ARBA" id="ARBA00022723"/>
    </source>
</evidence>
<dbReference type="SUPFAM" id="SSF53098">
    <property type="entry name" value="Ribonuclease H-like"/>
    <property type="match status" value="1"/>
</dbReference>
<keyword evidence="2 13" id="KW-0963">Cytoplasm</keyword>
<evidence type="ECO:0000256" key="9">
    <source>
        <dbReference type="ARBA" id="ARBA00023125"/>
    </source>
</evidence>
<dbReference type="EC" id="3.1.21.10" evidence="13 14"/>
<keyword evidence="8 13" id="KW-0460">Magnesium</keyword>
<dbReference type="GO" id="GO:0000287">
    <property type="term" value="F:magnesium ion binding"/>
    <property type="evidence" value="ECO:0007669"/>
    <property type="project" value="UniProtKB-UniRule"/>
</dbReference>
<organism evidence="15 16">
    <name type="scientific">Candidatus Lloydbacteria bacterium RIFCSPHIGHO2_01_FULL_49_22</name>
    <dbReference type="NCBI Taxonomy" id="1798658"/>
    <lineage>
        <taxon>Bacteria</taxon>
        <taxon>Candidatus Lloydiibacteriota</taxon>
    </lineage>
</organism>
<dbReference type="GO" id="GO:0006281">
    <property type="term" value="P:DNA repair"/>
    <property type="evidence" value="ECO:0007669"/>
    <property type="project" value="UniProtKB-UniRule"/>
</dbReference>
<dbReference type="GO" id="GO:0008821">
    <property type="term" value="F:crossover junction DNA endonuclease activity"/>
    <property type="evidence" value="ECO:0007669"/>
    <property type="project" value="UniProtKB-UniRule"/>
</dbReference>
<keyword evidence="7 13" id="KW-0378">Hydrolase</keyword>
<dbReference type="InterPro" id="IPR012337">
    <property type="entry name" value="RNaseH-like_sf"/>
</dbReference>
<feature type="active site" evidence="13">
    <location>
        <position position="7"/>
    </location>
</feature>
<evidence type="ECO:0000256" key="11">
    <source>
        <dbReference type="ARBA" id="ARBA00023204"/>
    </source>
</evidence>
<keyword evidence="6 13" id="KW-0227">DNA damage</keyword>
<accession>A0A1G2CYN9</accession>
<evidence type="ECO:0000256" key="13">
    <source>
        <dbReference type="HAMAP-Rule" id="MF_00034"/>
    </source>
</evidence>
<gene>
    <name evidence="13" type="primary">ruvC</name>
    <name evidence="15" type="ORF">A2845_00010</name>
</gene>
<evidence type="ECO:0000256" key="14">
    <source>
        <dbReference type="NCBIfam" id="TIGR00228"/>
    </source>
</evidence>
<comment type="caution">
    <text evidence="15">The sequence shown here is derived from an EMBL/GenBank/DDBJ whole genome shotgun (WGS) entry which is preliminary data.</text>
</comment>
<feature type="binding site" evidence="13">
    <location>
        <position position="140"/>
    </location>
    <ligand>
        <name>Mg(2+)</name>
        <dbReference type="ChEBI" id="CHEBI:18420"/>
        <label>1</label>
    </ligand>
</feature>
<dbReference type="FunFam" id="3.30.420.10:FF:000002">
    <property type="entry name" value="Crossover junction endodeoxyribonuclease RuvC"/>
    <property type="match status" value="1"/>
</dbReference>
<proteinExistence type="inferred from homology"/>
<comment type="subcellular location">
    <subcellularLocation>
        <location evidence="13">Cytoplasm</location>
    </subcellularLocation>
</comment>
<dbReference type="AlphaFoldDB" id="A0A1G2CYN9"/>
<evidence type="ECO:0000256" key="5">
    <source>
        <dbReference type="ARBA" id="ARBA00022759"/>
    </source>
</evidence>
<dbReference type="GO" id="GO:0005737">
    <property type="term" value="C:cytoplasm"/>
    <property type="evidence" value="ECO:0007669"/>
    <property type="project" value="UniProtKB-SubCell"/>
</dbReference>
<dbReference type="Pfam" id="PF02075">
    <property type="entry name" value="RuvC"/>
    <property type="match status" value="1"/>
</dbReference>
<comment type="subunit">
    <text evidence="13">Homodimer which binds Holliday junction (HJ) DNA. The HJ becomes 2-fold symmetrical on binding to RuvC with unstacked arms; it has a different conformation from HJ DNA in complex with RuvA. In the full resolvosome a probable DNA-RuvA(4)-RuvB(12)-RuvC(2) complex forms which resolves the HJ.</text>
</comment>
<dbReference type="InterPro" id="IPR036397">
    <property type="entry name" value="RNaseH_sf"/>
</dbReference>
<keyword evidence="11 13" id="KW-0234">DNA repair</keyword>
<evidence type="ECO:0000256" key="10">
    <source>
        <dbReference type="ARBA" id="ARBA00023172"/>
    </source>
</evidence>
<dbReference type="PRINTS" id="PR00696">
    <property type="entry name" value="RSOLVASERUVC"/>
</dbReference>
<feature type="active site" evidence="13">
    <location>
        <position position="67"/>
    </location>
</feature>
<dbReference type="Proteomes" id="UP000177122">
    <property type="component" value="Unassembled WGS sequence"/>
</dbReference>
<dbReference type="PANTHER" id="PTHR30194:SF3">
    <property type="entry name" value="CROSSOVER JUNCTION ENDODEOXYRIBONUCLEASE RUVC"/>
    <property type="match status" value="1"/>
</dbReference>
<evidence type="ECO:0000256" key="6">
    <source>
        <dbReference type="ARBA" id="ARBA00022763"/>
    </source>
</evidence>
<evidence type="ECO:0000256" key="12">
    <source>
        <dbReference type="ARBA" id="ARBA00029354"/>
    </source>
</evidence>
<feature type="binding site" evidence="13">
    <location>
        <position position="7"/>
    </location>
    <ligand>
        <name>Mg(2+)</name>
        <dbReference type="ChEBI" id="CHEBI:18420"/>
        <label>1</label>
    </ligand>
</feature>
<evidence type="ECO:0000256" key="8">
    <source>
        <dbReference type="ARBA" id="ARBA00022842"/>
    </source>
</evidence>